<feature type="transmembrane region" description="Helical" evidence="8">
    <location>
        <begin position="88"/>
        <end position="113"/>
    </location>
</feature>
<proteinExistence type="predicted"/>
<dbReference type="EMBL" id="GGFM01003047">
    <property type="protein sequence ID" value="MBW23798.1"/>
    <property type="molecule type" value="Transcribed_RNA"/>
</dbReference>
<feature type="compositionally biased region" description="Polar residues" evidence="7">
    <location>
        <begin position="21"/>
        <end position="34"/>
    </location>
</feature>
<evidence type="ECO:0000256" key="3">
    <source>
        <dbReference type="ARBA" id="ARBA00022989"/>
    </source>
</evidence>
<sequence>MATVSQPSPSAAAAAAGSDGNGHTSTARQPSADNNQRDAGATTTTMTTTTTATTAGNAPAEIHYVNPFVHKLVWDDPIDKLKTALLTIFLLPFRVILILVCLVMAWALANIGLYGVSTEELRTKPLTGWRRQLRHFTAVVMRTLFLFGSFNFIRYKGVRASPKEAPVICVAPHTAFYDSICVVLFGPSAVVAKYETASLPFFGSRSHPVAQMRACVRACLHSRTPSVTLFSSRKRSGSVRAQRTQNRRTHGHTRQAPKASNLLSWNTFFYLNCYVYALEFGRFFGKLERFGFSKLLCCSSFKVLAICFPLLSAIFRAVYGFQIGKISSGLNAIHASSQNRDSSWDLKC</sequence>
<feature type="transmembrane region" description="Helical" evidence="8">
    <location>
        <begin position="133"/>
        <end position="153"/>
    </location>
</feature>
<evidence type="ECO:0000256" key="8">
    <source>
        <dbReference type="SAM" id="Phobius"/>
    </source>
</evidence>
<keyword evidence="1" id="KW-0808">Transferase</keyword>
<feature type="region of interest" description="Disordered" evidence="7">
    <location>
        <begin position="233"/>
        <end position="255"/>
    </location>
</feature>
<dbReference type="GO" id="GO:0005783">
    <property type="term" value="C:endoplasmic reticulum"/>
    <property type="evidence" value="ECO:0007669"/>
    <property type="project" value="TreeGrafter"/>
</dbReference>
<name>A0A2M3Z5R6_9DIPT</name>
<keyword evidence="3 8" id="KW-1133">Transmembrane helix</keyword>
<feature type="transmembrane region" description="Helical" evidence="8">
    <location>
        <begin position="262"/>
        <end position="281"/>
    </location>
</feature>
<feature type="compositionally biased region" description="Basic residues" evidence="7">
    <location>
        <begin position="245"/>
        <end position="255"/>
    </location>
</feature>
<dbReference type="PANTHER" id="PTHR23063:SF52">
    <property type="entry name" value="LYSOPHOSPHATIDYLCHOLINE ACYLTRANSFERASE"/>
    <property type="match status" value="1"/>
</dbReference>
<dbReference type="PANTHER" id="PTHR23063">
    <property type="entry name" value="PHOSPHOLIPID ACYLTRANSFERASE"/>
    <property type="match status" value="1"/>
</dbReference>
<evidence type="ECO:0000256" key="6">
    <source>
        <dbReference type="ARBA" id="ARBA00023315"/>
    </source>
</evidence>
<feature type="transmembrane region" description="Helical" evidence="8">
    <location>
        <begin position="301"/>
        <end position="319"/>
    </location>
</feature>
<accession>A0A2M3Z5R6</accession>
<keyword evidence="2 8" id="KW-0812">Transmembrane</keyword>
<keyword evidence="5 8" id="KW-0472">Membrane</keyword>
<organism evidence="9">
    <name type="scientific">Anopheles braziliensis</name>
    <dbReference type="NCBI Taxonomy" id="58242"/>
    <lineage>
        <taxon>Eukaryota</taxon>
        <taxon>Metazoa</taxon>
        <taxon>Ecdysozoa</taxon>
        <taxon>Arthropoda</taxon>
        <taxon>Hexapoda</taxon>
        <taxon>Insecta</taxon>
        <taxon>Pterygota</taxon>
        <taxon>Neoptera</taxon>
        <taxon>Endopterygota</taxon>
        <taxon>Diptera</taxon>
        <taxon>Nematocera</taxon>
        <taxon>Culicoidea</taxon>
        <taxon>Culicidae</taxon>
        <taxon>Anophelinae</taxon>
        <taxon>Anopheles</taxon>
    </lineage>
</organism>
<dbReference type="GO" id="GO:0006629">
    <property type="term" value="P:lipid metabolic process"/>
    <property type="evidence" value="ECO:0007669"/>
    <property type="project" value="UniProtKB-KW"/>
</dbReference>
<feature type="compositionally biased region" description="Low complexity" evidence="7">
    <location>
        <begin position="41"/>
        <end position="53"/>
    </location>
</feature>
<evidence type="ECO:0000256" key="1">
    <source>
        <dbReference type="ARBA" id="ARBA00022679"/>
    </source>
</evidence>
<evidence type="ECO:0000256" key="4">
    <source>
        <dbReference type="ARBA" id="ARBA00023098"/>
    </source>
</evidence>
<evidence type="ECO:0000256" key="2">
    <source>
        <dbReference type="ARBA" id="ARBA00022692"/>
    </source>
</evidence>
<evidence type="ECO:0000256" key="7">
    <source>
        <dbReference type="SAM" id="MobiDB-lite"/>
    </source>
</evidence>
<feature type="region of interest" description="Disordered" evidence="7">
    <location>
        <begin position="1"/>
        <end position="53"/>
    </location>
</feature>
<keyword evidence="4" id="KW-0443">Lipid metabolism</keyword>
<evidence type="ECO:0000256" key="5">
    <source>
        <dbReference type="ARBA" id="ARBA00023136"/>
    </source>
</evidence>
<evidence type="ECO:0000313" key="9">
    <source>
        <dbReference type="EMBL" id="MBW23798.1"/>
    </source>
</evidence>
<keyword evidence="6" id="KW-0012">Acyltransferase</keyword>
<dbReference type="AlphaFoldDB" id="A0A2M3Z5R6"/>
<reference evidence="9" key="1">
    <citation type="submission" date="2018-01" db="EMBL/GenBank/DDBJ databases">
        <title>An insight into the sialome of Amazonian anophelines.</title>
        <authorList>
            <person name="Ribeiro J.M."/>
            <person name="Scarpassa V."/>
            <person name="Calvo E."/>
        </authorList>
    </citation>
    <scope>NUCLEOTIDE SEQUENCE</scope>
    <source>
        <tissue evidence="9">Salivary glands</tissue>
    </source>
</reference>
<dbReference type="GO" id="GO:0042171">
    <property type="term" value="F:lysophosphatidic acid acyltransferase activity"/>
    <property type="evidence" value="ECO:0007669"/>
    <property type="project" value="TreeGrafter"/>
</dbReference>
<protein>
    <submittedName>
        <fullName evidence="9">Uncharacterized protein</fullName>
    </submittedName>
</protein>